<accession>A0A0C2XCR3</accession>
<sequence length="570" mass="59429">MAASKQTKEPDLQLGTPKSIALQTAIHDELVARGFTTKDDKVMAEYVLIMLINKKLPEQVDKELAEFIGPESWDPSFVEWLFEEAIKENPGASETVESVNVAPEEPAPVLQPIPTVNNDQRERELSRRPGPGQRIYNQAVTGAQKRNRSQSPTGSPNKAPRRQQDAPSGPRAMRGDHGEPNRGRSLKDRLGGFSRDAPGHPMPGGPGPRFPPNGPPGMQQPPPMGGFNPDAQMQGMNPNFAMTEMLVQQNALLQGLLHTMANGMQMPLPGIPGMPGMPGPGMPGMGPPPFNGRGGPGFNNNGRQGGPPRPGPPNAGPPPGHANGDKQGPPAGIEAPQPVKPLFNAPSNPALFDRPLSPSLCKFGVNCTNALCRYSHPSAAASAESGVVLSTEACPAGRHCADKDCTLSHPSASTNVVAPSPHARPPVPGPSAAGGSFANTIPCKFGANCTRPGCPYSHPNATSFNSPQAKGNIPCKFGIHCTRADCGFSHPPGRVSPASFKGISGAPESKPHANRSMRFNTNAAEFVPKQSIPGASAEDGGGAPGEGPKPDGAKSSSAGDGKDPKLVEAV</sequence>
<keyword evidence="5" id="KW-0863">Zinc-finger</keyword>
<feature type="region of interest" description="Disordered" evidence="8">
    <location>
        <begin position="271"/>
        <end position="346"/>
    </location>
</feature>
<comment type="subcellular location">
    <subcellularLocation>
        <location evidence="1">Nucleus</location>
    </subcellularLocation>
</comment>
<reference evidence="9 10" key="1">
    <citation type="submission" date="2014-04" db="EMBL/GenBank/DDBJ databases">
        <authorList>
            <consortium name="DOE Joint Genome Institute"/>
            <person name="Kuo A."/>
            <person name="Zuccaro A."/>
            <person name="Kohler A."/>
            <person name="Nagy L.G."/>
            <person name="Floudas D."/>
            <person name="Copeland A."/>
            <person name="Barry K.W."/>
            <person name="Cichocki N."/>
            <person name="Veneault-Fourrey C."/>
            <person name="LaButti K."/>
            <person name="Lindquist E.A."/>
            <person name="Lipzen A."/>
            <person name="Lundell T."/>
            <person name="Morin E."/>
            <person name="Murat C."/>
            <person name="Sun H."/>
            <person name="Tunlid A."/>
            <person name="Henrissat B."/>
            <person name="Grigoriev I.V."/>
            <person name="Hibbett D.S."/>
            <person name="Martin F."/>
            <person name="Nordberg H.P."/>
            <person name="Cantor M.N."/>
            <person name="Hua S.X."/>
        </authorList>
    </citation>
    <scope>NUCLEOTIDE SEQUENCE [LARGE SCALE GENOMIC DNA]</scope>
    <source>
        <strain evidence="9 10">MAFF 305830</strain>
    </source>
</reference>
<evidence type="ECO:0000256" key="5">
    <source>
        <dbReference type="ARBA" id="ARBA00022771"/>
    </source>
</evidence>
<proteinExistence type="inferred from homology"/>
<protein>
    <recommendedName>
        <fullName evidence="11">C3H1-type domain-containing protein</fullName>
    </recommendedName>
</protein>
<dbReference type="Gene3D" id="1.10.340.40">
    <property type="entry name" value="Nuclear abundant poly(A) RNA-bind protein 2, N-terminal domain"/>
    <property type="match status" value="1"/>
</dbReference>
<evidence type="ECO:0000313" key="10">
    <source>
        <dbReference type="Proteomes" id="UP000054097"/>
    </source>
</evidence>
<dbReference type="EMBL" id="KN824302">
    <property type="protein sequence ID" value="KIM26917.1"/>
    <property type="molecule type" value="Genomic_DNA"/>
</dbReference>
<gene>
    <name evidence="9" type="ORF">M408DRAFT_330289</name>
</gene>
<keyword evidence="6" id="KW-0862">Zinc</keyword>
<dbReference type="Proteomes" id="UP000054097">
    <property type="component" value="Unassembled WGS sequence"/>
</dbReference>
<evidence type="ECO:0000256" key="1">
    <source>
        <dbReference type="ARBA" id="ARBA00004123"/>
    </source>
</evidence>
<evidence type="ECO:0008006" key="11">
    <source>
        <dbReference type="Google" id="ProtNLM"/>
    </source>
</evidence>
<evidence type="ECO:0000256" key="7">
    <source>
        <dbReference type="ARBA" id="ARBA00023242"/>
    </source>
</evidence>
<evidence type="ECO:0000256" key="8">
    <source>
        <dbReference type="SAM" id="MobiDB-lite"/>
    </source>
</evidence>
<keyword evidence="3" id="KW-0479">Metal-binding</keyword>
<feature type="compositionally biased region" description="Basic and acidic residues" evidence="8">
    <location>
        <begin position="560"/>
        <end position="570"/>
    </location>
</feature>
<dbReference type="STRING" id="933852.A0A0C2XCR3"/>
<dbReference type="OrthoDB" id="438553at2759"/>
<evidence type="ECO:0000256" key="2">
    <source>
        <dbReference type="ARBA" id="ARBA00008423"/>
    </source>
</evidence>
<feature type="compositionally biased region" description="Basic and acidic residues" evidence="8">
    <location>
        <begin position="173"/>
        <end position="190"/>
    </location>
</feature>
<dbReference type="GO" id="GO:0008143">
    <property type="term" value="F:poly(A) binding"/>
    <property type="evidence" value="ECO:0007669"/>
    <property type="project" value="InterPro"/>
</dbReference>
<comment type="similarity">
    <text evidence="2">Belongs to the ZC3H14 family.</text>
</comment>
<feature type="region of interest" description="Disordered" evidence="8">
    <location>
        <begin position="519"/>
        <end position="570"/>
    </location>
</feature>
<dbReference type="AlphaFoldDB" id="A0A0C2XCR3"/>
<dbReference type="Pfam" id="PF14608">
    <property type="entry name" value="zf-CCCH_2"/>
    <property type="match status" value="3"/>
</dbReference>
<reference evidence="10" key="2">
    <citation type="submission" date="2015-01" db="EMBL/GenBank/DDBJ databases">
        <title>Evolutionary Origins and Diversification of the Mycorrhizal Mutualists.</title>
        <authorList>
            <consortium name="DOE Joint Genome Institute"/>
            <consortium name="Mycorrhizal Genomics Consortium"/>
            <person name="Kohler A."/>
            <person name="Kuo A."/>
            <person name="Nagy L.G."/>
            <person name="Floudas D."/>
            <person name="Copeland A."/>
            <person name="Barry K.W."/>
            <person name="Cichocki N."/>
            <person name="Veneault-Fourrey C."/>
            <person name="LaButti K."/>
            <person name="Lindquist E.A."/>
            <person name="Lipzen A."/>
            <person name="Lundell T."/>
            <person name="Morin E."/>
            <person name="Murat C."/>
            <person name="Riley R."/>
            <person name="Ohm R."/>
            <person name="Sun H."/>
            <person name="Tunlid A."/>
            <person name="Henrissat B."/>
            <person name="Grigoriev I.V."/>
            <person name="Hibbett D.S."/>
            <person name="Martin F."/>
        </authorList>
    </citation>
    <scope>NUCLEOTIDE SEQUENCE [LARGE SCALE GENOMIC DNA]</scope>
    <source>
        <strain evidence="10">MAFF 305830</strain>
    </source>
</reference>
<evidence type="ECO:0000313" key="9">
    <source>
        <dbReference type="EMBL" id="KIM26917.1"/>
    </source>
</evidence>
<dbReference type="Gene3D" id="4.10.1000.40">
    <property type="match status" value="2"/>
</dbReference>
<evidence type="ECO:0000256" key="3">
    <source>
        <dbReference type="ARBA" id="ARBA00022723"/>
    </source>
</evidence>
<dbReference type="GO" id="GO:0008270">
    <property type="term" value="F:zinc ion binding"/>
    <property type="evidence" value="ECO:0007669"/>
    <property type="project" value="UniProtKB-KW"/>
</dbReference>
<name>A0A0C2XCR3_SERVB</name>
<feature type="compositionally biased region" description="Pro residues" evidence="8">
    <location>
        <begin position="307"/>
        <end position="320"/>
    </location>
</feature>
<dbReference type="GO" id="GO:0043488">
    <property type="term" value="P:regulation of mRNA stability"/>
    <property type="evidence" value="ECO:0007669"/>
    <property type="project" value="InterPro"/>
</dbReference>
<keyword evidence="10" id="KW-1185">Reference proteome</keyword>
<dbReference type="HOGENOM" id="CLU_031482_0_0_1"/>
<dbReference type="InterPro" id="IPR040366">
    <property type="entry name" value="Nab2/ZC3H14"/>
</dbReference>
<dbReference type="PANTHER" id="PTHR14738">
    <property type="entry name" value="ZINC FINGER CCCH DOMAIN-CONTAINING PROTEIN 14"/>
    <property type="match status" value="1"/>
</dbReference>
<dbReference type="InterPro" id="IPR043094">
    <property type="entry name" value="Nab2/ZC3H14_N_sf"/>
</dbReference>
<dbReference type="GO" id="GO:0005634">
    <property type="term" value="C:nucleus"/>
    <property type="evidence" value="ECO:0007669"/>
    <property type="project" value="UniProtKB-SubCell"/>
</dbReference>
<dbReference type="PANTHER" id="PTHR14738:SF29">
    <property type="entry name" value="ZINC FINGER CCCH DOMAIN-CONTAINING PROTEIN 14"/>
    <property type="match status" value="1"/>
</dbReference>
<dbReference type="GO" id="GO:0005737">
    <property type="term" value="C:cytoplasm"/>
    <property type="evidence" value="ECO:0007669"/>
    <property type="project" value="TreeGrafter"/>
</dbReference>
<evidence type="ECO:0000256" key="4">
    <source>
        <dbReference type="ARBA" id="ARBA00022737"/>
    </source>
</evidence>
<keyword evidence="4" id="KW-0677">Repeat</keyword>
<organism evidence="9 10">
    <name type="scientific">Serendipita vermifera MAFF 305830</name>
    <dbReference type="NCBI Taxonomy" id="933852"/>
    <lineage>
        <taxon>Eukaryota</taxon>
        <taxon>Fungi</taxon>
        <taxon>Dikarya</taxon>
        <taxon>Basidiomycota</taxon>
        <taxon>Agaricomycotina</taxon>
        <taxon>Agaricomycetes</taxon>
        <taxon>Sebacinales</taxon>
        <taxon>Serendipitaceae</taxon>
        <taxon>Serendipita</taxon>
    </lineage>
</organism>
<keyword evidence="7" id="KW-0539">Nucleus</keyword>
<feature type="compositionally biased region" description="Pro residues" evidence="8">
    <location>
        <begin position="271"/>
        <end position="290"/>
    </location>
</feature>
<evidence type="ECO:0000256" key="6">
    <source>
        <dbReference type="ARBA" id="ARBA00022833"/>
    </source>
</evidence>
<feature type="compositionally biased region" description="Pro residues" evidence="8">
    <location>
        <begin position="200"/>
        <end position="224"/>
    </location>
</feature>
<feature type="region of interest" description="Disordered" evidence="8">
    <location>
        <begin position="91"/>
        <end position="229"/>
    </location>
</feature>